<proteinExistence type="predicted"/>
<name>A0ABY2TQM1_9SPIR</name>
<dbReference type="EMBL" id="SJDU01000341">
    <property type="protein sequence ID" value="TKZ30802.1"/>
    <property type="molecule type" value="Genomic_DNA"/>
</dbReference>
<dbReference type="Proteomes" id="UP000310168">
    <property type="component" value="Unassembled WGS sequence"/>
</dbReference>
<evidence type="ECO:0000313" key="2">
    <source>
        <dbReference type="Proteomes" id="UP000310168"/>
    </source>
</evidence>
<keyword evidence="2" id="KW-1185">Reference proteome</keyword>
<organism evidence="1 2">
    <name type="scientific">Brachyspira catarrhinii</name>
    <dbReference type="NCBI Taxonomy" id="2528966"/>
    <lineage>
        <taxon>Bacteria</taxon>
        <taxon>Pseudomonadati</taxon>
        <taxon>Spirochaetota</taxon>
        <taxon>Spirochaetia</taxon>
        <taxon>Brachyspirales</taxon>
        <taxon>Brachyspiraceae</taxon>
        <taxon>Brachyspira</taxon>
    </lineage>
</organism>
<sequence length="35" mass="4062">PNLDYKNIENIFKSLNINPLKSLSSMREKADLKNI</sequence>
<feature type="non-terminal residue" evidence="1">
    <location>
        <position position="1"/>
    </location>
</feature>
<reference evidence="1 2" key="1">
    <citation type="journal article" date="2019" name="Anaerobe">
        <title>Brachyspira catarrhinii sp. nov., an anaerobic intestinal spirochaete isolated from vervet monkeys may have been misidentified as Brachyspira aalborgi in previous studies.</title>
        <authorList>
            <person name="Phillips N.D."/>
            <person name="La T."/>
            <person name="Hampson D.J."/>
        </authorList>
    </citation>
    <scope>NUCLEOTIDE SEQUENCE [LARGE SCALE GENOMIC DNA]</scope>
    <source>
        <strain evidence="1 2">Z12</strain>
    </source>
</reference>
<protein>
    <submittedName>
        <fullName evidence="1">MgtC/SapB family protein</fullName>
    </submittedName>
</protein>
<accession>A0ABY2TQM1</accession>
<gene>
    <name evidence="1" type="ORF">EZH24_10250</name>
</gene>
<comment type="caution">
    <text evidence="1">The sequence shown here is derived from an EMBL/GenBank/DDBJ whole genome shotgun (WGS) entry which is preliminary data.</text>
</comment>
<evidence type="ECO:0000313" key="1">
    <source>
        <dbReference type="EMBL" id="TKZ30802.1"/>
    </source>
</evidence>